<dbReference type="SUPFAM" id="SSF52113">
    <property type="entry name" value="BRCT domain"/>
    <property type="match status" value="1"/>
</dbReference>
<evidence type="ECO:0000256" key="5">
    <source>
        <dbReference type="SAM" id="MobiDB-lite"/>
    </source>
</evidence>
<sequence length="579" mass="68017">MARKPKKKGESGAATTYISRKQALKKLQLSLKDFRRLCILKGIYPVEPNNKKAVNKGSSVPRTFYYLKDIQFLAHEPVILKFRDFKVFIKKLRKAIAKNNPDTAQKLRNNQPLYKLDHIVKERYPTFIDAIRDLDDAISMCFLFATFPKSRIIHAELVHLCKRLTVEFMHYVIESKSLRKVFISIKGYYYQAEIMGQLVTWIVPHPLSYCHPSDVDFKIMITFTEFYTTMLGFVNFKLFHSINLYYPPKLQEDLALEDDSELFDRDDLMSEAVAALNHSLKSVVKDSEEEEPQFDEFPQQEDQEKMDLAQKEQVKIQKLQKLFKGLRFFLNREVPRESLVFIIKAFDGEVSWDKTLFVGATYDESDETITHQIVDRPNVNKQYINRYYIQPQWVYDSINACMLLPVEDYFPGEILPPHLSPFVEEKEGDYIPPEKQALLDMQKGLKKDIRQKQVDSENEEEKSDEEQNSSEENSEDNEELTKPGKRKSSSVIIDEEAEKKPKMTVKAGQFEPEDINAAERQGREERKLVEMMIPKKKKRLYDKIMYGQRRKSREAEHLKVKRAEFDRNQKLEKRLSRGK</sequence>
<evidence type="ECO:0000313" key="8">
    <source>
        <dbReference type="RefSeq" id="XP_013793748.1"/>
    </source>
</evidence>
<accession>A0ABM1C3Z8</accession>
<evidence type="ECO:0000256" key="2">
    <source>
        <dbReference type="ARBA" id="ARBA00022552"/>
    </source>
</evidence>
<comment type="similarity">
    <text evidence="4">Belongs to the pescadillo family.</text>
</comment>
<dbReference type="PANTHER" id="PTHR12221:SF6">
    <property type="entry name" value="PESCADILLO HOMOLOG"/>
    <property type="match status" value="1"/>
</dbReference>
<dbReference type="Pfam" id="PF06732">
    <property type="entry name" value="Pescadillo_N"/>
    <property type="match status" value="1"/>
</dbReference>
<gene>
    <name evidence="8" type="primary">LOC106477762</name>
</gene>
<evidence type="ECO:0000256" key="4">
    <source>
        <dbReference type="HAMAP-Rule" id="MF_03028"/>
    </source>
</evidence>
<keyword evidence="1 4" id="KW-0690">Ribosome biogenesis</keyword>
<dbReference type="GeneID" id="106477762"/>
<feature type="domain" description="BRCT" evidence="6">
    <location>
        <begin position="318"/>
        <end position="411"/>
    </location>
</feature>
<dbReference type="Proteomes" id="UP000694941">
    <property type="component" value="Unplaced"/>
</dbReference>
<dbReference type="PROSITE" id="PS50172">
    <property type="entry name" value="BRCT"/>
    <property type="match status" value="1"/>
</dbReference>
<keyword evidence="3 4" id="KW-0539">Nucleus</keyword>
<dbReference type="HAMAP" id="MF_03028">
    <property type="entry name" value="Pescadillo"/>
    <property type="match status" value="1"/>
</dbReference>
<evidence type="ECO:0000256" key="1">
    <source>
        <dbReference type="ARBA" id="ARBA00022517"/>
    </source>
</evidence>
<evidence type="ECO:0000313" key="7">
    <source>
        <dbReference type="Proteomes" id="UP000694941"/>
    </source>
</evidence>
<comment type="function">
    <text evidence="4">Required for maturation of ribosomal RNAs and formation of the large ribosomal subunit.</text>
</comment>
<dbReference type="Pfam" id="PF16589">
    <property type="entry name" value="BRCT_2"/>
    <property type="match status" value="1"/>
</dbReference>
<organism evidence="7 8">
    <name type="scientific">Limulus polyphemus</name>
    <name type="common">Atlantic horseshoe crab</name>
    <dbReference type="NCBI Taxonomy" id="6850"/>
    <lineage>
        <taxon>Eukaryota</taxon>
        <taxon>Metazoa</taxon>
        <taxon>Ecdysozoa</taxon>
        <taxon>Arthropoda</taxon>
        <taxon>Chelicerata</taxon>
        <taxon>Merostomata</taxon>
        <taxon>Xiphosura</taxon>
        <taxon>Limulidae</taxon>
        <taxon>Limulus</taxon>
    </lineage>
</organism>
<dbReference type="InterPro" id="IPR010613">
    <property type="entry name" value="PES"/>
</dbReference>
<dbReference type="PANTHER" id="PTHR12221">
    <property type="entry name" value="PESCADILLO - RELATED"/>
    <property type="match status" value="1"/>
</dbReference>
<feature type="compositionally biased region" description="Acidic residues" evidence="5">
    <location>
        <begin position="456"/>
        <end position="478"/>
    </location>
</feature>
<feature type="region of interest" description="Disordered" evidence="5">
    <location>
        <begin position="447"/>
        <end position="523"/>
    </location>
</feature>
<keyword evidence="2 4" id="KW-0698">rRNA processing</keyword>
<dbReference type="RefSeq" id="XP_013793748.1">
    <property type="nucleotide sequence ID" value="XM_013938294.2"/>
</dbReference>
<evidence type="ECO:0000256" key="3">
    <source>
        <dbReference type="ARBA" id="ARBA00023242"/>
    </source>
</evidence>
<protein>
    <recommendedName>
        <fullName evidence="4">Pescadillo homolog</fullName>
    </recommendedName>
</protein>
<comment type="subcellular location">
    <subcellularLocation>
        <location evidence="4">Nucleus</location>
        <location evidence="4">Nucleolus</location>
    </subcellularLocation>
    <subcellularLocation>
        <location evidence="4">Nucleus</location>
        <location evidence="4">Nucleoplasm</location>
    </subcellularLocation>
</comment>
<dbReference type="Gene3D" id="3.40.50.10190">
    <property type="entry name" value="BRCT domain"/>
    <property type="match status" value="1"/>
</dbReference>
<dbReference type="SMART" id="SM00292">
    <property type="entry name" value="BRCT"/>
    <property type="match status" value="1"/>
</dbReference>
<proteinExistence type="inferred from homology"/>
<keyword evidence="7" id="KW-1185">Reference proteome</keyword>
<name>A0ABM1C3Z8_LIMPO</name>
<dbReference type="CDD" id="cd17709">
    <property type="entry name" value="BRCT_pescadillo_like"/>
    <property type="match status" value="1"/>
</dbReference>
<evidence type="ECO:0000259" key="6">
    <source>
        <dbReference type="PROSITE" id="PS50172"/>
    </source>
</evidence>
<dbReference type="InterPro" id="IPR036420">
    <property type="entry name" value="BRCT_dom_sf"/>
</dbReference>
<dbReference type="InterPro" id="IPR001357">
    <property type="entry name" value="BRCT_dom"/>
</dbReference>
<reference evidence="8" key="1">
    <citation type="submission" date="2025-08" db="UniProtKB">
        <authorList>
            <consortium name="RefSeq"/>
        </authorList>
    </citation>
    <scope>IDENTIFICATION</scope>
    <source>
        <tissue evidence="8">Muscle</tissue>
    </source>
</reference>